<dbReference type="SUPFAM" id="SSF51126">
    <property type="entry name" value="Pectin lyase-like"/>
    <property type="match status" value="1"/>
</dbReference>
<accession>A0ABR7UB56</accession>
<organism evidence="3 4">
    <name type="scientific">Bradyrhizobium campsiandrae</name>
    <dbReference type="NCBI Taxonomy" id="1729892"/>
    <lineage>
        <taxon>Bacteria</taxon>
        <taxon>Pseudomonadati</taxon>
        <taxon>Pseudomonadota</taxon>
        <taxon>Alphaproteobacteria</taxon>
        <taxon>Hyphomicrobiales</taxon>
        <taxon>Nitrobacteraceae</taxon>
        <taxon>Bradyrhizobium</taxon>
    </lineage>
</organism>
<reference evidence="3 4" key="1">
    <citation type="journal article" date="2020" name="Arch. Microbiol.">
        <title>Bradyrhizobium campsiandrae sp. nov., a nitrogen-fixing bacterial strain isolated from a native leguminous tree from the Amazon adapted to flooded conditions.</title>
        <authorList>
            <person name="Cabral Michel D."/>
            <person name="Martins da Costa E."/>
            <person name="Azarias Guimaraes A."/>
            <person name="Soares de Carvalho T."/>
            <person name="Santos de Castro Caputo P."/>
            <person name="Willems A."/>
            <person name="de Souza Moreira F.M."/>
        </authorList>
    </citation>
    <scope>NUCLEOTIDE SEQUENCE [LARGE SCALE GENOMIC DNA]</scope>
    <source>
        <strain evidence="4">INPA 384B</strain>
    </source>
</reference>
<evidence type="ECO:0000256" key="1">
    <source>
        <dbReference type="SAM" id="MobiDB-lite"/>
    </source>
</evidence>
<comment type="caution">
    <text evidence="3">The sequence shown here is derived from an EMBL/GenBank/DDBJ whole genome shotgun (WGS) entry which is preliminary data.</text>
</comment>
<keyword evidence="4" id="KW-1185">Reference proteome</keyword>
<dbReference type="InterPro" id="IPR011050">
    <property type="entry name" value="Pectin_lyase_fold/virulence"/>
</dbReference>
<name>A0ABR7UB56_9BRAD</name>
<dbReference type="InterPro" id="IPR021026">
    <property type="entry name" value="Filamn_hemagglutn_DUF3739"/>
</dbReference>
<dbReference type="SMART" id="SM00912">
    <property type="entry name" value="Haemagg_act"/>
    <property type="match status" value="1"/>
</dbReference>
<dbReference type="RefSeq" id="WP_188149187.1">
    <property type="nucleotide sequence ID" value="NZ_JAATTO010000030.1"/>
</dbReference>
<feature type="compositionally biased region" description="Polar residues" evidence="1">
    <location>
        <begin position="4471"/>
        <end position="4480"/>
    </location>
</feature>
<sequence length="4491" mass="454089">MSSSAMRRYVVRSAWLGGVSLLALLASGKGQARDLNSIGGAVPATAAAIQAAVAAAQQSAAAGAQAQASLARATAALAAARQAQQSAAALGWQARLATGQAIPQGVSAGGLMPSGGVTDTSCGQSCTTFALNTPGAFNGADSKLQQTVDGSGRATVTVTQTQHQAIYNWDSFNISSSTTLQFDQKASDWVALNRVNPDTSPNLLLQSAASNNGHANPSYIGGQIKAPGAVYVINRNGIIFGAGSQINVATFIGSVLDVGKLTKLDADKNTVFNDLDSRDKFFLDTGIANPNPTSFSLYDKDGGANSTLIPGNIVVEQGASITATTATDVVPLGSPGNLYLFGANVYNYGTLTAQQEVGMAASRAVSLTVGKYDAALFPSNVLPNGVTFRGTGLQLQNYGRTFAADGTGNLTDAKYYRDEANHIITGEVTNGGVIDVRQGIAMLGGDRVAVTNLQDFAGNEVRDAAGKAIAGVISADTSISRNSMVLMHAATSVTMDGVISVRGYDDNGSTLPMSTGGDTSSNVQSYMPAYIEMTAQRSVTMGSNSLVSAPSASVSLNAVAISGSAAKRQLFNGNTSGVGTNTATPTLDGAQQVLMSGSDAAGPGAVIDVAGLQDVVLPASYNFIPFQPRAQFADMPLQRNGPLYGQTLYIDIRASGTRSDGTSWVGTPLGDASGEVNAVGRSIQQLMTSGGAVSLTTDVGSSGIVSSGQGVTTSSGSVINVAGGQITFQPGWVPTTRLIGMDGRLYSMENANPNMAYAGIAGQFTVDHSRWGVKEVWSMQTYSPGYTEGHDAGGVSIATVTQQLGGTMYFGSVAGQRQLAQGVPPSDTTDLTSGQAVARQAALQAKGDQLPSQGYLSITTPSYVQIGSSASTNFNVNDPVNQLSADTLSSYGLSALSIKAYDLVLSSGSTVRLAAGGQFTASIAGAIDIAGSISAQGGAINLSTRTYSYKGDFGSNAPDRKAPADPLSGNILAGNVYVEGTLDVSGRFTNDVKRFGLDAQGPAFINGGSISIATSRDSVSVDGSSFRDNTGSILLADKSVLDVSSGGYIGANGQAKLASSGTMAGRGGSISLTLYGTYDFWEADAGGTGANPRLPTADSKQAVLQLGGAMLAYGFESNGSLKLGAADVVRIGGALQAGEKSTIKVGQGATIPAELLNSGGFGSYTFESVSDRYSGAAASITVSAGVALNLTQTNLASSPDYLATGTGTKLGFEARQTPSKLAVLPDDQRKAVNLTLKADNVVLDAGSAIRTDPKATITIGGSRTAADKDPFLHDHPAQSVQLRGSIVDHGGVLAINALNTWLDAWTQSQARIDLSGTFIANSRFGEVGGPALSGTVVSGGTFQVEAASIQSLSVGGTIIYAYGIPAGSVVAESGLQIDVSGYAGQVQVAGARGQTSSTWLWSDAGSVQIDATGLAWGGSFAAAGGRLSDGTVMRAADGKTAIANNGTVVLGGGPMALQQDDAAIKVALEAFHQSSNKAGPGSLYVSADQLAPFDNIYLYSGGAIGGAGRIFTDLPMNTAGLGATALNPLTISNSLSWHVANRLHIAASSIATLQDGSSVTLDAPYVSLTGGTDAVKSGTSLFAVTAEAIDIEGAALSGFGQVRLQSSGDIRLSTPKVANSFDASGNVQGPSSFTGTLAAYGDILLSAQRVYPVSAVDFTIASTAGNVAFRAPEGSTSDLPLSAGGSLTVKASNIDQGGNIFAPLGKIKLVGGTGTNPDGTRQGVVLRPGSLTSVTLLDTVVPYGATSEGTGWYYNAKLKPLSEPPSKGLELDGAIVSVQAGSVIDERGGGDLQAMEWVQGKGGSHDTLTGINGGLANASGAGQTVYALVPSSTSAVAAFDIHITAASSPNAAGQSGKKFTLPGGQVLYLQSGDVYPLAGTQISVNGGNGIPAGTYTLFPAHYATLPGAMRVVYYGDNTSGTVTSGTTLQDGTVLVTGNYTQSTVAGKQSSGQSIFAVQSNAVWQQYSEYSFNRANVYFAQKAVHDGANVPRLPMDGGRLAVNALQDILLEGVAKSRPAPGGRGGELDIAGTKLAIVGRQQYLDRSNPDNVAAGYIAIDADQLNSFGFESVLIGGTRGATDPTKGTLITPVATDVMVDTRGDKVAVPELMLVTQAAGQWHVQDQWYQVGSTLVYVPVALYGPSSDVSVVIKSGSIIETTGNIDAGYGRQYSIVNSSPPQTALSRAQEVAQSLGGTLQADGTITGVDLSKLKAFWYWNDFKSWTSTPGVDPTSLAFYAFGGPTSQQPGLGALFVASGDAGLKVNGPTGVPVPPLTLKFADLKSVPGVPDTGPVTTLDGKQASLTLPGGDAGRITIEAGATVTTTALTLQATAATNAIALNGDVHATKMDLRAQSFAIGSGSGAAPASVRLSADRLGGVEGLTLRTLSGAVSVYGSFDPAASMTSLTLDTAAITRGAGSGDGNIRIRGLADDGKTEVGSITLLNSTGLSLPTGLAAASSGSLAFDSVDIVFGGGAQTIAGASGVALKASDQVLLAASGKLTLGVGTDANPDKVNLGIVTPNVLVASATGSGSGSFTLTTQGDVSFADVVARTGLASRPTDSSQIGGNLAVIASNITVGTTIQAQAGTVTLEATGPSLSLTDGAYIAAGGYAKVLGDTTTYAAGGKVVLFADAAGGGTVATSEKSVIDVAQPVGGIGYGGQIQVSTTAGRAILLGQVLGRGGNGLGGGFKVDANSLQLAGTFDPNVRLDPLADRLLAGGLDGAIDIHTRTGNLVLSNGHVLKAHTVVLTADDTNWDNANPAAQFGQITLAGKIDARGYDGVTADGTGQAGGQVSLYGANQVTLAGTSLIDASTSHADERGGDVTVGIPWAAKGKIRLQSGMTIDVSGGTKGGLSGGTVTFRAPVDGNGGAKIVGIDANGSELSAISPNNVHITGARTVAIEGFLAIDTKASNYGVDGSKLGWDGLIDPANAYDANGNLVTTGNWTGVTGFQFTVTNGGSGYKAPPLVNINSFGDLSSAIAVMGLDGVTPLTLSAGGTPLTLTPNLSNLKVTFDTPTNGGSNVTRLGAQGIATTDASGALTIQITNAGSGYTNLTIQAHVFAADGTKLADAVVTAGGLKVVGIAANSSKTFANISSVAFLNTGAPPSSAAAVAVAKTSSLTGKTNTAGAFVLTQTNAFASTKALDTAVFAPEGAHGQINDAIKVFSQGGSTLNGQDYGFSKLIAMVTPLAQGLGAGVVHVRPGVELVNSDSSINSGNITVKGNWNLAAGTAYNLQPNGGNGSKYVHVEDTADVTQQSYVTFDYRMAANYGTGTTSIEAGALTLRATNSVIIGGSISDGFFQFANYLDTNYSAALASYINNNTLRGIDPDTTGSHYQYYLNANVAAPIAPYRSSANISSPTSADLAAADLFPNQLNVCVANCGTANATIVTVTDPASWSYRITAGANLASGNPNAVRSLETTIYNPKYVTAYDNTSRTPSVIMTGQTSYNQTVYNGAGATSTKSVTLPTMVRTGTGSVSVSAAYDVFLSDPNTTSPTANKDAPGVIYAAGVNTAKLPDPQYNGTAIGNISADPSQLFLEPRLLMYGSDGAVYGPPTAAAFPHMGGDVAVTAQNDIVGYSAVTDPSTGGLAAKTSYQFYKQWLLADAGLTPADIAAAASVSLRGQGVFAPGVSAIASQTAWWIEYSSFQQGILSAGGNATVVAGRDINDVSVSLPTTGRVSGGLSASNTPVTHVYDSGNMVVSAGRDVLGGSFYEGAGHGAVVAGRSIGATSEKLAWAGIDRNKAAVLVDNLPVLAVDLGMIQVRAGAGISVDGPINPAASHQQASSAANPAGNTTAVYMDTYGPQSGATLLSTAGNVTIGIAPTGINSSTSTVFPASFEAIALGGDIVTTGLSLPNTASISPQPGMVLSGSENGEFQLLASGSIDLTFGYDPAKQLRPYISAGPALLDKAFDPFRPNAWYGTHIGDPSYGGGSSSVVLAHQNDDNIARIVAQTGNIVAGGRTVVNDNNVVTALVRVEINRPAAIYAGGDITDLNVIVQNINSSDVSSIVAGGNISYTGLNAAGGIQVAGPGFLVVQAGGDLGPFVPAAHNTTTEIQAQQGIASVGNSSTSPVGNAFVMPTSNGGPTGMYNSALLGPYNSPSARRNDLLSSKGADIVAMFGVSKGINYDGVFKTYVDPASNANVAHNYVDELRAFLTRIGKPADSDPIAAFKALPDQLQHVFLDQVFFAELKAVAQSTQGKDALPRGYQAVETMFPASFGYSSSDGSSIVKTGDLNLLHSTIQTKLGGDISIFGPGGNIVVGSLASETNAKLKLSDIGILTLGGGAINTFTDQSVRVNSSRVLTTQGGDILMWSSNGDLDAGRGSKTTLSLPPLQVLFDRNDYQSVDLGGFVTGAGIATLKASRLAKSSNTYLLAPRGTIDFGTAGVRSSGNLVVVAPVVANASNNSVQGTTTGIPTISVQSVGSATSGNSATKSTQTSDTPTASGNSNPASVFIVEVVGYGGGDGSGAAAGGAASSQNTTPAAQGSSEDKKDKDGQQ</sequence>
<dbReference type="Pfam" id="PF05860">
    <property type="entry name" value="TPS"/>
    <property type="match status" value="1"/>
</dbReference>
<evidence type="ECO:0000259" key="2">
    <source>
        <dbReference type="SMART" id="SM00912"/>
    </source>
</evidence>
<feature type="domain" description="Filamentous haemagglutinin FhaB/tRNA nuclease CdiA-like TPS" evidence="2">
    <location>
        <begin position="128"/>
        <end position="262"/>
    </location>
</feature>
<gene>
    <name evidence="3" type="ORF">HA482_21315</name>
</gene>
<dbReference type="Gene3D" id="2.160.20.10">
    <property type="entry name" value="Single-stranded right-handed beta-helix, Pectin lyase-like"/>
    <property type="match status" value="1"/>
</dbReference>
<evidence type="ECO:0000313" key="3">
    <source>
        <dbReference type="EMBL" id="MBC9980744.1"/>
    </source>
</evidence>
<dbReference type="NCBIfam" id="TIGR01901">
    <property type="entry name" value="adhes_NPXG"/>
    <property type="match status" value="1"/>
</dbReference>
<feature type="region of interest" description="Disordered" evidence="1">
    <location>
        <begin position="4416"/>
        <end position="4442"/>
    </location>
</feature>
<dbReference type="PANTHER" id="PTHR12338:SF5">
    <property type="entry name" value="ANTIGEN 43-RELATED"/>
    <property type="match status" value="1"/>
</dbReference>
<dbReference type="InterPro" id="IPR008638">
    <property type="entry name" value="FhaB/CdiA-like_TPS"/>
</dbReference>
<dbReference type="InterPro" id="IPR050909">
    <property type="entry name" value="Bact_Autotransporter_VF"/>
</dbReference>
<dbReference type="EMBL" id="JAATTO010000030">
    <property type="protein sequence ID" value="MBC9980744.1"/>
    <property type="molecule type" value="Genomic_DNA"/>
</dbReference>
<protein>
    <submittedName>
        <fullName evidence="3">Filamentous hemagglutinin family protein</fullName>
    </submittedName>
</protein>
<evidence type="ECO:0000313" key="4">
    <source>
        <dbReference type="Proteomes" id="UP000639516"/>
    </source>
</evidence>
<dbReference type="Pfam" id="PF12545">
    <property type="entry name" value="DUF3739"/>
    <property type="match status" value="1"/>
</dbReference>
<dbReference type="Proteomes" id="UP000639516">
    <property type="component" value="Unassembled WGS sequence"/>
</dbReference>
<dbReference type="InterPro" id="IPR012334">
    <property type="entry name" value="Pectin_lyas_fold"/>
</dbReference>
<feature type="region of interest" description="Disordered" evidence="1">
    <location>
        <begin position="4459"/>
        <end position="4491"/>
    </location>
</feature>
<dbReference type="PANTHER" id="PTHR12338">
    <property type="entry name" value="AUTOTRANSPORTER"/>
    <property type="match status" value="1"/>
</dbReference>
<feature type="compositionally biased region" description="Basic and acidic residues" evidence="1">
    <location>
        <begin position="4481"/>
        <end position="4491"/>
    </location>
</feature>
<proteinExistence type="predicted"/>